<keyword evidence="3" id="KW-1185">Reference proteome</keyword>
<protein>
    <submittedName>
        <fullName evidence="2">YrhB domain-containing protein</fullName>
    </submittedName>
</protein>
<dbReference type="EMBL" id="JARAYU010000021">
    <property type="protein sequence ID" value="MDX3705847.1"/>
    <property type="molecule type" value="Genomic_DNA"/>
</dbReference>
<name>A0ABU4NT57_9ACTN</name>
<organism evidence="2 3">
    <name type="scientific">Streptomyces europaeiscabiei</name>
    <dbReference type="NCBI Taxonomy" id="146819"/>
    <lineage>
        <taxon>Bacteria</taxon>
        <taxon>Bacillati</taxon>
        <taxon>Actinomycetota</taxon>
        <taxon>Actinomycetes</taxon>
        <taxon>Kitasatosporales</taxon>
        <taxon>Streptomycetaceae</taxon>
        <taxon>Streptomyces</taxon>
    </lineage>
</organism>
<feature type="domain" description="Immunity protein 35" evidence="1">
    <location>
        <begin position="3"/>
        <end position="65"/>
    </location>
</feature>
<proteinExistence type="predicted"/>
<evidence type="ECO:0000259" key="1">
    <source>
        <dbReference type="Pfam" id="PF15567"/>
    </source>
</evidence>
<dbReference type="Pfam" id="PF15567">
    <property type="entry name" value="Imm35"/>
    <property type="match status" value="1"/>
</dbReference>
<comment type="caution">
    <text evidence="2">The sequence shown here is derived from an EMBL/GenBank/DDBJ whole genome shotgun (WGS) entry which is preliminary data.</text>
</comment>
<dbReference type="Proteomes" id="UP001271274">
    <property type="component" value="Unassembled WGS sequence"/>
</dbReference>
<dbReference type="InterPro" id="IPR029082">
    <property type="entry name" value="Imm35"/>
</dbReference>
<dbReference type="RefSeq" id="WP_267893517.1">
    <property type="nucleotide sequence ID" value="NZ_JARAUR010000168.1"/>
</dbReference>
<sequence length="76" mass="8519">MEAQLERESQGQLRVTHVEEHELVWVVAYQSAEYLRTGDPSRMLVGGGPFLVDRVARPCCTSPPSSQRHSVQRTPA</sequence>
<accession>A0ABU4NT57</accession>
<reference evidence="2 3" key="1">
    <citation type="journal article" date="2023" name="Microb. Genom.">
        <title>Mesoterricola silvestris gen. nov., sp. nov., Mesoterricola sediminis sp. nov., Geothrix oryzae sp. nov., Geothrix edaphica sp. nov., Geothrix rubra sp. nov., and Geothrix limicola sp. nov., six novel members of Acidobacteriota isolated from soils.</title>
        <authorList>
            <person name="Weisberg A.J."/>
            <person name="Pearce E."/>
            <person name="Kramer C.G."/>
            <person name="Chang J.H."/>
            <person name="Clarke C.R."/>
        </authorList>
    </citation>
    <scope>NUCLEOTIDE SEQUENCE [LARGE SCALE GENOMIC DNA]</scope>
    <source>
        <strain evidence="2 3">ID09-01A</strain>
    </source>
</reference>
<gene>
    <name evidence="2" type="ORF">PV662_40175</name>
</gene>
<evidence type="ECO:0000313" key="2">
    <source>
        <dbReference type="EMBL" id="MDX3705847.1"/>
    </source>
</evidence>
<evidence type="ECO:0000313" key="3">
    <source>
        <dbReference type="Proteomes" id="UP001271274"/>
    </source>
</evidence>